<dbReference type="PANTHER" id="PTHR16193">
    <property type="entry name" value="TETRATRICOPEPTIDE REPEAT PROTEIN 27"/>
    <property type="match status" value="1"/>
</dbReference>
<proteinExistence type="predicted"/>
<gene>
    <name evidence="4" type="ORF">AAFF_G00140140</name>
</gene>
<name>A0AAD7X2W0_9TELE</name>
<keyword evidence="5" id="KW-1185">Reference proteome</keyword>
<organism evidence="4 5">
    <name type="scientific">Aldrovandia affinis</name>
    <dbReference type="NCBI Taxonomy" id="143900"/>
    <lineage>
        <taxon>Eukaryota</taxon>
        <taxon>Metazoa</taxon>
        <taxon>Chordata</taxon>
        <taxon>Craniata</taxon>
        <taxon>Vertebrata</taxon>
        <taxon>Euteleostomi</taxon>
        <taxon>Actinopterygii</taxon>
        <taxon>Neopterygii</taxon>
        <taxon>Teleostei</taxon>
        <taxon>Notacanthiformes</taxon>
        <taxon>Halosauridae</taxon>
        <taxon>Aldrovandia</taxon>
    </lineage>
</organism>
<reference evidence="4" key="1">
    <citation type="journal article" date="2023" name="Science">
        <title>Genome structures resolve the early diversification of teleost fishes.</title>
        <authorList>
            <person name="Parey E."/>
            <person name="Louis A."/>
            <person name="Montfort J."/>
            <person name="Bouchez O."/>
            <person name="Roques C."/>
            <person name="Iampietro C."/>
            <person name="Lluch J."/>
            <person name="Castinel A."/>
            <person name="Donnadieu C."/>
            <person name="Desvignes T."/>
            <person name="Floi Bucao C."/>
            <person name="Jouanno E."/>
            <person name="Wen M."/>
            <person name="Mejri S."/>
            <person name="Dirks R."/>
            <person name="Jansen H."/>
            <person name="Henkel C."/>
            <person name="Chen W.J."/>
            <person name="Zahm M."/>
            <person name="Cabau C."/>
            <person name="Klopp C."/>
            <person name="Thompson A.W."/>
            <person name="Robinson-Rechavi M."/>
            <person name="Braasch I."/>
            <person name="Lecointre G."/>
            <person name="Bobe J."/>
            <person name="Postlethwait J.H."/>
            <person name="Berthelot C."/>
            <person name="Roest Crollius H."/>
            <person name="Guiguen Y."/>
        </authorList>
    </citation>
    <scope>NUCLEOTIDE SEQUENCE</scope>
    <source>
        <strain evidence="4">NC1722</strain>
    </source>
</reference>
<feature type="region of interest" description="Disordered" evidence="3">
    <location>
        <begin position="281"/>
        <end position="303"/>
    </location>
</feature>
<dbReference type="Proteomes" id="UP001221898">
    <property type="component" value="Unassembled WGS sequence"/>
</dbReference>
<protein>
    <recommendedName>
        <fullName evidence="6">Tetratricopeptide repeat protein 27</fullName>
    </recommendedName>
</protein>
<dbReference type="PANTHER" id="PTHR16193:SF0">
    <property type="entry name" value="TETRATRICOPEPTIDE REPEAT PROTEIN 27"/>
    <property type="match status" value="1"/>
</dbReference>
<keyword evidence="1" id="KW-0677">Repeat</keyword>
<comment type="caution">
    <text evidence="4">The sequence shown here is derived from an EMBL/GenBank/DDBJ whole genome shotgun (WGS) entry which is preliminary data.</text>
</comment>
<dbReference type="AlphaFoldDB" id="A0AAD7X2W0"/>
<sequence length="392" mass="43968">MVWDVEIAALRGFLTVSEATEWKQNHFNAAESGSLLESLLEGNFEGVLMSPAVLDILGGESNNGERIEAYLERHFLAYLTDATEDDKTEREMVLYVLAVACLHLFAQSNWTGPPVSVHTQDFLPPALLHPLSEPQALTVAILSSLVLDGESVYSLVSNPFLLILARVLLVSCGEKLESFQLLPWWTLRYVALHQQSSMERVLKSEALFTNETHRNLAIQFHLECGYTCLTYYEYRPAKEHFQQARELSRLDINVTGALGKRTRFQENFLAQLILDVQRQEGTPLPEGNLTHTPTPLEGLPKDHDLGDDTVLNNVRLAEPEEHQLPDLSAEEQAVILGVCTDFQKNNPVHKLTEEELLAFTSLPDSMSTNGTAKRERRQLTAVCFSNSVLRDA</sequence>
<evidence type="ECO:0000256" key="3">
    <source>
        <dbReference type="SAM" id="MobiDB-lite"/>
    </source>
</evidence>
<dbReference type="EMBL" id="JAINUG010000002">
    <property type="protein sequence ID" value="KAJ8418305.1"/>
    <property type="molecule type" value="Genomic_DNA"/>
</dbReference>
<evidence type="ECO:0008006" key="6">
    <source>
        <dbReference type="Google" id="ProtNLM"/>
    </source>
</evidence>
<dbReference type="InterPro" id="IPR044244">
    <property type="entry name" value="TTC27/Emw1"/>
</dbReference>
<evidence type="ECO:0000256" key="1">
    <source>
        <dbReference type="ARBA" id="ARBA00022737"/>
    </source>
</evidence>
<evidence type="ECO:0000313" key="5">
    <source>
        <dbReference type="Proteomes" id="UP001221898"/>
    </source>
</evidence>
<accession>A0AAD7X2W0</accession>
<keyword evidence="2" id="KW-0802">TPR repeat</keyword>
<evidence type="ECO:0000313" key="4">
    <source>
        <dbReference type="EMBL" id="KAJ8418305.1"/>
    </source>
</evidence>
<evidence type="ECO:0000256" key="2">
    <source>
        <dbReference type="ARBA" id="ARBA00022803"/>
    </source>
</evidence>